<reference evidence="2" key="1">
    <citation type="journal article" date="2016" name="Nature">
        <title>Genome evolution in the allotetraploid frog Xenopus laevis.</title>
        <authorList>
            <person name="Session A.M."/>
            <person name="Uno Y."/>
            <person name="Kwon T."/>
            <person name="Chapman J.A."/>
            <person name="Toyoda A."/>
            <person name="Takahashi S."/>
            <person name="Fukui A."/>
            <person name="Hikosaka A."/>
            <person name="Suzuki A."/>
            <person name="Kondo M."/>
            <person name="van Heeringen S.J."/>
            <person name="Quigley I."/>
            <person name="Heinz S."/>
            <person name="Ogino H."/>
            <person name="Ochi H."/>
            <person name="Hellsten U."/>
            <person name="Lyons J.B."/>
            <person name="Simakov O."/>
            <person name="Putnam N."/>
            <person name="Stites J."/>
            <person name="Kuroki Y."/>
            <person name="Tanaka T."/>
            <person name="Michiue T."/>
            <person name="Watanabe M."/>
            <person name="Bogdanovic O."/>
            <person name="Lister R."/>
            <person name="Georgiou G."/>
            <person name="Paranjpe S.S."/>
            <person name="van Kruijsbergen I."/>
            <person name="Shu S."/>
            <person name="Carlson J."/>
            <person name="Kinoshita T."/>
            <person name="Ohta Y."/>
            <person name="Mawaribuchi S."/>
            <person name="Jenkins J."/>
            <person name="Grimwood J."/>
            <person name="Schmutz J."/>
            <person name="Mitros T."/>
            <person name="Mozaffari S.V."/>
            <person name="Suzuki Y."/>
            <person name="Haramoto Y."/>
            <person name="Yamamoto T.S."/>
            <person name="Takagi C."/>
            <person name="Heald R."/>
            <person name="Miller K."/>
            <person name="Haudenschild C."/>
            <person name="Kitzman J."/>
            <person name="Nakayama T."/>
            <person name="Izutsu Y."/>
            <person name="Robert J."/>
            <person name="Fortriede J."/>
            <person name="Burns K."/>
            <person name="Lotay V."/>
            <person name="Karimi K."/>
            <person name="Yasuoka Y."/>
            <person name="Dichmann D.S."/>
            <person name="Flajnik M.F."/>
            <person name="Houston D.W."/>
            <person name="Shendure J."/>
            <person name="DuPasquier L."/>
            <person name="Vize P.D."/>
            <person name="Zorn A.M."/>
            <person name="Ito M."/>
            <person name="Marcotte E.M."/>
            <person name="Wallingford J.B."/>
            <person name="Ito Y."/>
            <person name="Asashima M."/>
            <person name="Ueno N."/>
            <person name="Matsuda Y."/>
            <person name="Veenstra G.J."/>
            <person name="Fujiyama A."/>
            <person name="Harland R.M."/>
            <person name="Taira M."/>
            <person name="Rokhsar D.S."/>
        </authorList>
    </citation>
    <scope>NUCLEOTIDE SEQUENCE [LARGE SCALE GENOMIC DNA]</scope>
    <source>
        <strain evidence="2">J</strain>
    </source>
</reference>
<sequence length="94" mass="10730">MGKQCELDLTLVNEPSTSHRITTEEWRCRNTGFGDINRRHRNIALKVHANEVHSNSGRSRGRNLDRRCEGRQFLQNGFKSLAKMSLPGFIGLHA</sequence>
<name>A0A974I370_XENLA</name>
<accession>A0A974I370</accession>
<dbReference type="Proteomes" id="UP000694892">
    <property type="component" value="Chromosome 1L"/>
</dbReference>
<proteinExistence type="predicted"/>
<dbReference type="EMBL" id="CM004466">
    <property type="protein sequence ID" value="OCU00248.1"/>
    <property type="molecule type" value="Genomic_DNA"/>
</dbReference>
<evidence type="ECO:0000313" key="1">
    <source>
        <dbReference type="EMBL" id="OCU00248.1"/>
    </source>
</evidence>
<protein>
    <submittedName>
        <fullName evidence="1">Uncharacterized protein</fullName>
    </submittedName>
</protein>
<gene>
    <name evidence="1" type="ORF">XELAEV_18006029mg</name>
</gene>
<evidence type="ECO:0000313" key="2">
    <source>
        <dbReference type="Proteomes" id="UP000694892"/>
    </source>
</evidence>
<dbReference type="AlphaFoldDB" id="A0A974I370"/>
<organism evidence="1 2">
    <name type="scientific">Xenopus laevis</name>
    <name type="common">African clawed frog</name>
    <dbReference type="NCBI Taxonomy" id="8355"/>
    <lineage>
        <taxon>Eukaryota</taxon>
        <taxon>Metazoa</taxon>
        <taxon>Chordata</taxon>
        <taxon>Craniata</taxon>
        <taxon>Vertebrata</taxon>
        <taxon>Euteleostomi</taxon>
        <taxon>Amphibia</taxon>
        <taxon>Batrachia</taxon>
        <taxon>Anura</taxon>
        <taxon>Pipoidea</taxon>
        <taxon>Pipidae</taxon>
        <taxon>Xenopodinae</taxon>
        <taxon>Xenopus</taxon>
        <taxon>Xenopus</taxon>
    </lineage>
</organism>